<protein>
    <submittedName>
        <fullName evidence="3">Glycosyltransferase</fullName>
    </submittedName>
</protein>
<dbReference type="Pfam" id="PF00535">
    <property type="entry name" value="Glycos_transf_2"/>
    <property type="match status" value="2"/>
</dbReference>
<feature type="region of interest" description="Disordered" evidence="1">
    <location>
        <begin position="1"/>
        <end position="27"/>
    </location>
</feature>
<reference evidence="3 4" key="1">
    <citation type="submission" date="2019-05" db="EMBL/GenBank/DDBJ databases">
        <title>Verrucobacter flavum gen. nov., sp. nov. a new member of the family Verrucomicrobiaceae.</title>
        <authorList>
            <person name="Szuroczki S."/>
            <person name="Abbaszade G."/>
            <person name="Szabo A."/>
            <person name="Felfoldi T."/>
            <person name="Schumann P."/>
            <person name="Boka K."/>
            <person name="Keki Z."/>
            <person name="Toumi M."/>
            <person name="Toth E."/>
        </authorList>
    </citation>
    <scope>NUCLEOTIDE SEQUENCE [LARGE SCALE GENOMIC DNA]</scope>
    <source>
        <strain evidence="3 4">MG-N-17</strain>
    </source>
</reference>
<organism evidence="3 4">
    <name type="scientific">Phragmitibacter flavus</name>
    <dbReference type="NCBI Taxonomy" id="2576071"/>
    <lineage>
        <taxon>Bacteria</taxon>
        <taxon>Pseudomonadati</taxon>
        <taxon>Verrucomicrobiota</taxon>
        <taxon>Verrucomicrobiia</taxon>
        <taxon>Verrucomicrobiales</taxon>
        <taxon>Verrucomicrobiaceae</taxon>
        <taxon>Phragmitibacter</taxon>
    </lineage>
</organism>
<proteinExistence type="predicted"/>
<sequence>MCAQSNSSLPHQSSNASPQSMCPNPPARVVEKAGFHYSVELYPRRAEPSKTHRVSTPNHPADFVAIAESPTSTLHGWFLPPENLTVHGLRAVHQKKTFAARRNQLRPDVFALHPDRPDSLRSGFRIEVNLQRGWNHFVLQYKDAQSQWQDFGHVAIRRPLLSFNLPIFMSKSKSDLELEYQPSPHEQWSRAHGDPAPSELQAMVRFLDRFPSKPLLSVLLPTYNTPIHWLRRTIESIQEQIYPHWELCIADDCSPQPAVRRLLNHYARSDSRIKLKLMEAHGHICQSSNAALELCNGAYTVLLDHDDEVPRHALFHIAWEAASHPTSDIIFTDEDKIDLTGSRFEPYFKSGWNYDLLLTQNCVSHLGAYRTELLRDIGGFRVGYEGSQDWDLALRAYARSAPDRVRHIPRILYHWRTLEASTASTVNAKPYAFNAGRRSIEEHLHQTCPGAVIQDTPNHRWRILWPLPEPAPLASLIVATDGPLHWLQNLIESHIKHAAPTPTERLLIAHPGTHPETQDYLEHLITRHPGCRLLHLENTGVAALNLAAAAASGDLLIFLHPGAEITQSDWLDELIRQTSRDGIGAVGGAVINEDDSLQYGSLAINPTTLATHAFRHWPVTKRTITSPPHSVQEVSALPLACLAVRKECFQRVQGFNETLHSPLAAALDFSLKLREINLRNLFTPHSQLLVRKEAQPHFQGYDQPNPQDIELLVTRWKTQLSQDPFFNPNLSIHCTVPIAAKPSTSWPWQ</sequence>
<accession>A0A5R8KKK9</accession>
<feature type="compositionally biased region" description="Polar residues" evidence="1">
    <location>
        <begin position="1"/>
        <end position="22"/>
    </location>
</feature>
<dbReference type="PANTHER" id="PTHR43685:SF2">
    <property type="entry name" value="GLYCOSYLTRANSFERASE 2-LIKE DOMAIN-CONTAINING PROTEIN"/>
    <property type="match status" value="1"/>
</dbReference>
<evidence type="ECO:0000259" key="2">
    <source>
        <dbReference type="Pfam" id="PF00535"/>
    </source>
</evidence>
<evidence type="ECO:0000313" key="4">
    <source>
        <dbReference type="Proteomes" id="UP000306196"/>
    </source>
</evidence>
<dbReference type="InterPro" id="IPR029044">
    <property type="entry name" value="Nucleotide-diphossugar_trans"/>
</dbReference>
<keyword evidence="3" id="KW-0808">Transferase</keyword>
<dbReference type="CDD" id="cd04184">
    <property type="entry name" value="GT2_RfbC_Mx_like"/>
    <property type="match status" value="1"/>
</dbReference>
<gene>
    <name evidence="3" type="ORF">FEM03_01810</name>
</gene>
<dbReference type="OrthoDB" id="9800276at2"/>
<dbReference type="AlphaFoldDB" id="A0A5R8KKK9"/>
<evidence type="ECO:0000256" key="1">
    <source>
        <dbReference type="SAM" id="MobiDB-lite"/>
    </source>
</evidence>
<dbReference type="EMBL" id="VAUV01000001">
    <property type="protein sequence ID" value="TLD72832.1"/>
    <property type="molecule type" value="Genomic_DNA"/>
</dbReference>
<evidence type="ECO:0000313" key="3">
    <source>
        <dbReference type="EMBL" id="TLD72832.1"/>
    </source>
</evidence>
<dbReference type="GO" id="GO:0016740">
    <property type="term" value="F:transferase activity"/>
    <property type="evidence" value="ECO:0007669"/>
    <property type="project" value="UniProtKB-KW"/>
</dbReference>
<dbReference type="InterPro" id="IPR050834">
    <property type="entry name" value="Glycosyltransf_2"/>
</dbReference>
<dbReference type="InterPro" id="IPR001173">
    <property type="entry name" value="Glyco_trans_2-like"/>
</dbReference>
<feature type="domain" description="Glycosyltransferase 2-like" evidence="2">
    <location>
        <begin position="484"/>
        <end position="604"/>
    </location>
</feature>
<dbReference type="Proteomes" id="UP000306196">
    <property type="component" value="Unassembled WGS sequence"/>
</dbReference>
<dbReference type="PANTHER" id="PTHR43685">
    <property type="entry name" value="GLYCOSYLTRANSFERASE"/>
    <property type="match status" value="1"/>
</dbReference>
<keyword evidence="4" id="KW-1185">Reference proteome</keyword>
<feature type="domain" description="Glycosyltransferase 2-like" evidence="2">
    <location>
        <begin position="217"/>
        <end position="377"/>
    </location>
</feature>
<name>A0A5R8KKK9_9BACT</name>
<comment type="caution">
    <text evidence="3">The sequence shown here is derived from an EMBL/GenBank/DDBJ whole genome shotgun (WGS) entry which is preliminary data.</text>
</comment>
<dbReference type="SUPFAM" id="SSF53448">
    <property type="entry name" value="Nucleotide-diphospho-sugar transferases"/>
    <property type="match status" value="2"/>
</dbReference>
<dbReference type="Gene3D" id="3.90.550.10">
    <property type="entry name" value="Spore Coat Polysaccharide Biosynthesis Protein SpsA, Chain A"/>
    <property type="match status" value="2"/>
</dbReference>